<reference evidence="1" key="2">
    <citation type="journal article" date="2015" name="Data Brief">
        <title>Shoot transcriptome of the giant reed, Arundo donax.</title>
        <authorList>
            <person name="Barrero R.A."/>
            <person name="Guerrero F.D."/>
            <person name="Moolhuijzen P."/>
            <person name="Goolsby J.A."/>
            <person name="Tidwell J."/>
            <person name="Bellgard S.E."/>
            <person name="Bellgard M.I."/>
        </authorList>
    </citation>
    <scope>NUCLEOTIDE SEQUENCE</scope>
    <source>
        <tissue evidence="1">Shoot tissue taken approximately 20 cm above the soil surface</tissue>
    </source>
</reference>
<reference evidence="1" key="1">
    <citation type="submission" date="2014-09" db="EMBL/GenBank/DDBJ databases">
        <authorList>
            <person name="Magalhaes I.L.F."/>
            <person name="Oliveira U."/>
            <person name="Santos F.R."/>
            <person name="Vidigal T.H.D.A."/>
            <person name="Brescovit A.D."/>
            <person name="Santos A.J."/>
        </authorList>
    </citation>
    <scope>NUCLEOTIDE SEQUENCE</scope>
    <source>
        <tissue evidence="1">Shoot tissue taken approximately 20 cm above the soil surface</tissue>
    </source>
</reference>
<evidence type="ECO:0000313" key="1">
    <source>
        <dbReference type="EMBL" id="JAE37965.1"/>
    </source>
</evidence>
<sequence length="25" mass="2606">MTTSSSNCTSNNAVMVSSFALALIR</sequence>
<proteinExistence type="predicted"/>
<organism evidence="1">
    <name type="scientific">Arundo donax</name>
    <name type="common">Giant reed</name>
    <name type="synonym">Donax arundinaceus</name>
    <dbReference type="NCBI Taxonomy" id="35708"/>
    <lineage>
        <taxon>Eukaryota</taxon>
        <taxon>Viridiplantae</taxon>
        <taxon>Streptophyta</taxon>
        <taxon>Embryophyta</taxon>
        <taxon>Tracheophyta</taxon>
        <taxon>Spermatophyta</taxon>
        <taxon>Magnoliopsida</taxon>
        <taxon>Liliopsida</taxon>
        <taxon>Poales</taxon>
        <taxon>Poaceae</taxon>
        <taxon>PACMAD clade</taxon>
        <taxon>Arundinoideae</taxon>
        <taxon>Arundineae</taxon>
        <taxon>Arundo</taxon>
    </lineage>
</organism>
<dbReference type="EMBL" id="GBRH01159931">
    <property type="protein sequence ID" value="JAE37965.1"/>
    <property type="molecule type" value="Transcribed_RNA"/>
</dbReference>
<protein>
    <submittedName>
        <fullName evidence="1">Uncharacterized protein</fullName>
    </submittedName>
</protein>
<dbReference type="AlphaFoldDB" id="A0A0A9HLA7"/>
<accession>A0A0A9HLA7</accession>
<name>A0A0A9HLA7_ARUDO</name>